<dbReference type="Proteomes" id="UP000320781">
    <property type="component" value="Unassembled WGS sequence"/>
</dbReference>
<dbReference type="AlphaFoldDB" id="A0A523QFY6"/>
<name>A0A523QFY6_UNCAE</name>
<protein>
    <submittedName>
        <fullName evidence="1">Uncharacterized protein</fullName>
    </submittedName>
</protein>
<dbReference type="EMBL" id="SOKU01000336">
    <property type="protein sequence ID" value="TES84345.1"/>
    <property type="molecule type" value="Genomic_DNA"/>
</dbReference>
<accession>A0A523QFY6</accession>
<sequence length="75" mass="8242">MDNEKMRVKIIIRNASTEWGIGYQGPMFEGSLEDAVSHADGICLNSTVWVDDELLLKEGEVVPPDLVELAKACGH</sequence>
<proteinExistence type="predicted"/>
<comment type="caution">
    <text evidence="1">The sequence shown here is derived from an EMBL/GenBank/DDBJ whole genome shotgun (WGS) entry which is preliminary data.</text>
</comment>
<reference evidence="1 2" key="1">
    <citation type="submission" date="2019-03" db="EMBL/GenBank/DDBJ databases">
        <title>Metabolic potential of uncultured bacteria and archaea associated with petroleum seepage in deep-sea sediments.</title>
        <authorList>
            <person name="Dong X."/>
            <person name="Hubert C."/>
        </authorList>
    </citation>
    <scope>NUCLEOTIDE SEQUENCE [LARGE SCALE GENOMIC DNA]</scope>
    <source>
        <strain evidence="1">E44_bin92</strain>
    </source>
</reference>
<evidence type="ECO:0000313" key="1">
    <source>
        <dbReference type="EMBL" id="TES84345.1"/>
    </source>
</evidence>
<gene>
    <name evidence="1" type="ORF">E3J95_06920</name>
</gene>
<evidence type="ECO:0000313" key="2">
    <source>
        <dbReference type="Proteomes" id="UP000320781"/>
    </source>
</evidence>
<organism evidence="1 2">
    <name type="scientific">Aerophobetes bacterium</name>
    <dbReference type="NCBI Taxonomy" id="2030807"/>
    <lineage>
        <taxon>Bacteria</taxon>
        <taxon>Candidatus Aerophobota</taxon>
    </lineage>
</organism>